<dbReference type="GO" id="GO:0046872">
    <property type="term" value="F:metal ion binding"/>
    <property type="evidence" value="ECO:0007669"/>
    <property type="project" value="UniProtKB-KW"/>
</dbReference>
<evidence type="ECO:0000256" key="9">
    <source>
        <dbReference type="ARBA" id="ARBA00023136"/>
    </source>
</evidence>
<proteinExistence type="inferred from homology"/>
<evidence type="ECO:0000256" key="2">
    <source>
        <dbReference type="ARBA" id="ARBA00004370"/>
    </source>
</evidence>
<dbReference type="Proteomes" id="UP000265566">
    <property type="component" value="Chromosome 6"/>
</dbReference>
<evidence type="ECO:0000313" key="10">
    <source>
        <dbReference type="EMBL" id="RHN52830.1"/>
    </source>
</evidence>
<evidence type="ECO:0000256" key="8">
    <source>
        <dbReference type="ARBA" id="ARBA00023033"/>
    </source>
</evidence>
<evidence type="ECO:0008006" key="12">
    <source>
        <dbReference type="Google" id="ProtNLM"/>
    </source>
</evidence>
<evidence type="ECO:0000256" key="3">
    <source>
        <dbReference type="ARBA" id="ARBA00010617"/>
    </source>
</evidence>
<comment type="caution">
    <text evidence="10">The sequence shown here is derived from an EMBL/GenBank/DDBJ whole genome shotgun (WGS) entry which is preliminary data.</text>
</comment>
<dbReference type="PANTHER" id="PTHR47943:SF2">
    <property type="entry name" value="CYTOCHROME P450"/>
    <property type="match status" value="1"/>
</dbReference>
<organism evidence="10 11">
    <name type="scientific">Medicago truncatula</name>
    <name type="common">Barrel medic</name>
    <name type="synonym">Medicago tribuloides</name>
    <dbReference type="NCBI Taxonomy" id="3880"/>
    <lineage>
        <taxon>Eukaryota</taxon>
        <taxon>Viridiplantae</taxon>
        <taxon>Streptophyta</taxon>
        <taxon>Embryophyta</taxon>
        <taxon>Tracheophyta</taxon>
        <taxon>Spermatophyta</taxon>
        <taxon>Magnoliopsida</taxon>
        <taxon>eudicotyledons</taxon>
        <taxon>Gunneridae</taxon>
        <taxon>Pentapetalae</taxon>
        <taxon>rosids</taxon>
        <taxon>fabids</taxon>
        <taxon>Fabales</taxon>
        <taxon>Fabaceae</taxon>
        <taxon>Papilionoideae</taxon>
        <taxon>50 kb inversion clade</taxon>
        <taxon>NPAAA clade</taxon>
        <taxon>Hologalegina</taxon>
        <taxon>IRL clade</taxon>
        <taxon>Trifolieae</taxon>
        <taxon>Medicago</taxon>
    </lineage>
</organism>
<comment type="cofactor">
    <cofactor evidence="1">
        <name>heme</name>
        <dbReference type="ChEBI" id="CHEBI:30413"/>
    </cofactor>
</comment>
<keyword evidence="7" id="KW-0408">Iron</keyword>
<keyword evidence="5" id="KW-0479">Metal-binding</keyword>
<evidence type="ECO:0000256" key="6">
    <source>
        <dbReference type="ARBA" id="ARBA00023002"/>
    </source>
</evidence>
<keyword evidence="8" id="KW-0503">Monooxygenase</keyword>
<dbReference type="GO" id="GO:0004497">
    <property type="term" value="F:monooxygenase activity"/>
    <property type="evidence" value="ECO:0007669"/>
    <property type="project" value="UniProtKB-KW"/>
</dbReference>
<keyword evidence="4" id="KW-0349">Heme</keyword>
<evidence type="ECO:0000256" key="5">
    <source>
        <dbReference type="ARBA" id="ARBA00022723"/>
    </source>
</evidence>
<dbReference type="EMBL" id="PSQE01000006">
    <property type="protein sequence ID" value="RHN52830.1"/>
    <property type="molecule type" value="Genomic_DNA"/>
</dbReference>
<evidence type="ECO:0000313" key="11">
    <source>
        <dbReference type="Proteomes" id="UP000265566"/>
    </source>
</evidence>
<keyword evidence="9" id="KW-0472">Membrane</keyword>
<sequence length="56" mass="6512">MGITSVKLVVAQLLHCFNWELPNCMFYNELDMLEKFELTIPRSQPLLALPTYRLAV</sequence>
<dbReference type="GO" id="GO:0016020">
    <property type="term" value="C:membrane"/>
    <property type="evidence" value="ECO:0007669"/>
    <property type="project" value="UniProtKB-SubCell"/>
</dbReference>
<comment type="similarity">
    <text evidence="3">Belongs to the cytochrome P450 family.</text>
</comment>
<evidence type="ECO:0000256" key="1">
    <source>
        <dbReference type="ARBA" id="ARBA00001971"/>
    </source>
</evidence>
<evidence type="ECO:0000256" key="4">
    <source>
        <dbReference type="ARBA" id="ARBA00022617"/>
    </source>
</evidence>
<comment type="subcellular location">
    <subcellularLocation>
        <location evidence="2">Membrane</location>
    </subcellularLocation>
</comment>
<name>A0A396HHL7_MEDTR</name>
<protein>
    <recommendedName>
        <fullName evidence="12">Cytochrome P450</fullName>
    </recommendedName>
</protein>
<dbReference type="AlphaFoldDB" id="A0A396HHL7"/>
<dbReference type="Gramene" id="rna37548">
    <property type="protein sequence ID" value="RHN52830.1"/>
    <property type="gene ID" value="gene37548"/>
</dbReference>
<keyword evidence="6" id="KW-0560">Oxidoreductase</keyword>
<accession>A0A396HHL7</accession>
<gene>
    <name evidence="10" type="ORF">MtrunA17_Chr6g0484761</name>
</gene>
<reference evidence="11" key="1">
    <citation type="journal article" date="2018" name="Nat. Plants">
        <title>Whole-genome landscape of Medicago truncatula symbiotic genes.</title>
        <authorList>
            <person name="Pecrix Y."/>
            <person name="Staton S.E."/>
            <person name="Sallet E."/>
            <person name="Lelandais-Briere C."/>
            <person name="Moreau S."/>
            <person name="Carrere S."/>
            <person name="Blein T."/>
            <person name="Jardinaud M.F."/>
            <person name="Latrasse D."/>
            <person name="Zouine M."/>
            <person name="Zahm M."/>
            <person name="Kreplak J."/>
            <person name="Mayjonade B."/>
            <person name="Satge C."/>
            <person name="Perez M."/>
            <person name="Cauet S."/>
            <person name="Marande W."/>
            <person name="Chantry-Darmon C."/>
            <person name="Lopez-Roques C."/>
            <person name="Bouchez O."/>
            <person name="Berard A."/>
            <person name="Debelle F."/>
            <person name="Munos S."/>
            <person name="Bendahmane A."/>
            <person name="Berges H."/>
            <person name="Niebel A."/>
            <person name="Buitink J."/>
            <person name="Frugier F."/>
            <person name="Benhamed M."/>
            <person name="Crespi M."/>
            <person name="Gouzy J."/>
            <person name="Gamas P."/>
        </authorList>
    </citation>
    <scope>NUCLEOTIDE SEQUENCE [LARGE SCALE GENOMIC DNA]</scope>
    <source>
        <strain evidence="11">cv. Jemalong A17</strain>
    </source>
</reference>
<dbReference type="PANTHER" id="PTHR47943">
    <property type="entry name" value="CYTOCHROME P450 93A3-LIKE"/>
    <property type="match status" value="1"/>
</dbReference>
<evidence type="ECO:0000256" key="7">
    <source>
        <dbReference type="ARBA" id="ARBA00023004"/>
    </source>
</evidence>